<name>M2RHN6_CERS8</name>
<dbReference type="OrthoDB" id="10250120at2759"/>
<proteinExistence type="predicted"/>
<dbReference type="AlphaFoldDB" id="M2RHN6"/>
<feature type="region of interest" description="Disordered" evidence="2">
    <location>
        <begin position="447"/>
        <end position="468"/>
    </location>
</feature>
<sequence>MPFPTFTQLSTLPTYASSSTSRLKALYSDFSRQKHSNPTSFASNVEWWRRTLEAVVLAGWQPSSHGATPDRIVLHADKVSLAESFRYEGVGKPLSLATVIAELCNSRNYFSLSDFLNASKSIYDPGWLPYRIASFVVGRPLWWALEQLSLVDSEDVSSASDRDRWKKMQGDYVILSLLERAADDVVQHQREKFTGSLADQLYDREGFKKEFSGRALGGVVLSDLDLKVLLKYLERDKKVLVVQGDVIKFKMDDVGESEIAPVDTGVLELKTGVERLQASVDTLQLKIDKRTRQISDALRQKRQEIALSHLRAKKQLEELRKKRLSSLDMLQSTLWRVEESAGNIEIMRSYESSTATLRAILAHPLLQREKIDETMDAMASANADAQEIDDVVRIGGQLAQADANINEDELEKELLALVKESEAEQAARARREEELRERDLQRRLEVLQVPAHPVDSRDTTRKADKQLV</sequence>
<dbReference type="HOGENOM" id="CLU_021165_1_0_1"/>
<evidence type="ECO:0000313" key="4">
    <source>
        <dbReference type="Proteomes" id="UP000016930"/>
    </source>
</evidence>
<evidence type="ECO:0008006" key="5">
    <source>
        <dbReference type="Google" id="ProtNLM"/>
    </source>
</evidence>
<dbReference type="Pfam" id="PF03357">
    <property type="entry name" value="Snf7"/>
    <property type="match status" value="1"/>
</dbReference>
<dbReference type="InterPro" id="IPR005024">
    <property type="entry name" value="Snf7_fam"/>
</dbReference>
<keyword evidence="1" id="KW-0175">Coiled coil</keyword>
<dbReference type="GO" id="GO:0006900">
    <property type="term" value="P:vesicle budding from membrane"/>
    <property type="evidence" value="ECO:0007669"/>
    <property type="project" value="TreeGrafter"/>
</dbReference>
<dbReference type="Pfam" id="PF25880">
    <property type="entry name" value="WHD_CHMP7_1st"/>
    <property type="match status" value="1"/>
</dbReference>
<dbReference type="EMBL" id="KB445795">
    <property type="protein sequence ID" value="EMD38002.1"/>
    <property type="molecule type" value="Genomic_DNA"/>
</dbReference>
<feature type="coiled-coil region" evidence="1">
    <location>
        <begin position="400"/>
        <end position="443"/>
    </location>
</feature>
<evidence type="ECO:0000256" key="2">
    <source>
        <dbReference type="SAM" id="MobiDB-lite"/>
    </source>
</evidence>
<evidence type="ECO:0000256" key="1">
    <source>
        <dbReference type="SAM" id="Coils"/>
    </source>
</evidence>
<dbReference type="PANTHER" id="PTHR22761:SF96">
    <property type="entry name" value="BCDNA.GH08385"/>
    <property type="match status" value="1"/>
</dbReference>
<protein>
    <recommendedName>
        <fullName evidence="5">Snf7-domain-containing protein</fullName>
    </recommendedName>
</protein>
<reference evidence="3 4" key="1">
    <citation type="journal article" date="2012" name="Proc. Natl. Acad. Sci. U.S.A.">
        <title>Comparative genomics of Ceriporiopsis subvermispora and Phanerochaete chrysosporium provide insight into selective ligninolysis.</title>
        <authorList>
            <person name="Fernandez-Fueyo E."/>
            <person name="Ruiz-Duenas F.J."/>
            <person name="Ferreira P."/>
            <person name="Floudas D."/>
            <person name="Hibbett D.S."/>
            <person name="Canessa P."/>
            <person name="Larrondo L.F."/>
            <person name="James T.Y."/>
            <person name="Seelenfreund D."/>
            <person name="Lobos S."/>
            <person name="Polanco R."/>
            <person name="Tello M."/>
            <person name="Honda Y."/>
            <person name="Watanabe T."/>
            <person name="Watanabe T."/>
            <person name="Ryu J.S."/>
            <person name="Kubicek C.P."/>
            <person name="Schmoll M."/>
            <person name="Gaskell J."/>
            <person name="Hammel K.E."/>
            <person name="St John F.J."/>
            <person name="Vanden Wymelenberg A."/>
            <person name="Sabat G."/>
            <person name="Splinter BonDurant S."/>
            <person name="Syed K."/>
            <person name="Yadav J.S."/>
            <person name="Doddapaneni H."/>
            <person name="Subramanian V."/>
            <person name="Lavin J.L."/>
            <person name="Oguiza J.A."/>
            <person name="Perez G."/>
            <person name="Pisabarro A.G."/>
            <person name="Ramirez L."/>
            <person name="Santoyo F."/>
            <person name="Master E."/>
            <person name="Coutinho P.M."/>
            <person name="Henrissat B."/>
            <person name="Lombard V."/>
            <person name="Magnuson J.K."/>
            <person name="Kuees U."/>
            <person name="Hori C."/>
            <person name="Igarashi K."/>
            <person name="Samejima M."/>
            <person name="Held B.W."/>
            <person name="Barry K.W."/>
            <person name="LaButti K.M."/>
            <person name="Lapidus A."/>
            <person name="Lindquist E.A."/>
            <person name="Lucas S.M."/>
            <person name="Riley R."/>
            <person name="Salamov A.A."/>
            <person name="Hoffmeister D."/>
            <person name="Schwenk D."/>
            <person name="Hadar Y."/>
            <person name="Yarden O."/>
            <person name="de Vries R.P."/>
            <person name="Wiebenga A."/>
            <person name="Stenlid J."/>
            <person name="Eastwood D."/>
            <person name="Grigoriev I.V."/>
            <person name="Berka R.M."/>
            <person name="Blanchette R.A."/>
            <person name="Kersten P."/>
            <person name="Martinez A.T."/>
            <person name="Vicuna R."/>
            <person name="Cullen D."/>
        </authorList>
    </citation>
    <scope>NUCLEOTIDE SEQUENCE [LARGE SCALE GENOMIC DNA]</scope>
    <source>
        <strain evidence="3 4">B</strain>
    </source>
</reference>
<feature type="compositionally biased region" description="Basic and acidic residues" evidence="2">
    <location>
        <begin position="454"/>
        <end position="468"/>
    </location>
</feature>
<dbReference type="GO" id="GO:0005771">
    <property type="term" value="C:multivesicular body"/>
    <property type="evidence" value="ECO:0007669"/>
    <property type="project" value="TreeGrafter"/>
</dbReference>
<keyword evidence="4" id="KW-1185">Reference proteome</keyword>
<evidence type="ECO:0000313" key="3">
    <source>
        <dbReference type="EMBL" id="EMD38002.1"/>
    </source>
</evidence>
<dbReference type="STRING" id="914234.M2RHN6"/>
<gene>
    <name evidence="3" type="ORF">CERSUDRAFT_152616</name>
</gene>
<dbReference type="GO" id="GO:0009898">
    <property type="term" value="C:cytoplasmic side of plasma membrane"/>
    <property type="evidence" value="ECO:0007669"/>
    <property type="project" value="TreeGrafter"/>
</dbReference>
<accession>M2RHN6</accession>
<feature type="coiled-coil region" evidence="1">
    <location>
        <begin position="273"/>
        <end position="322"/>
    </location>
</feature>
<dbReference type="GO" id="GO:0032511">
    <property type="term" value="P:late endosome to vacuole transport via multivesicular body sorting pathway"/>
    <property type="evidence" value="ECO:0007669"/>
    <property type="project" value="TreeGrafter"/>
</dbReference>
<dbReference type="Proteomes" id="UP000016930">
    <property type="component" value="Unassembled WGS sequence"/>
</dbReference>
<organism evidence="3 4">
    <name type="scientific">Ceriporiopsis subvermispora (strain B)</name>
    <name type="common">White-rot fungus</name>
    <name type="synonym">Gelatoporia subvermispora</name>
    <dbReference type="NCBI Taxonomy" id="914234"/>
    <lineage>
        <taxon>Eukaryota</taxon>
        <taxon>Fungi</taxon>
        <taxon>Dikarya</taxon>
        <taxon>Basidiomycota</taxon>
        <taxon>Agaricomycotina</taxon>
        <taxon>Agaricomycetes</taxon>
        <taxon>Polyporales</taxon>
        <taxon>Gelatoporiaceae</taxon>
        <taxon>Gelatoporia</taxon>
    </lineage>
</organism>
<dbReference type="GO" id="GO:0000815">
    <property type="term" value="C:ESCRT III complex"/>
    <property type="evidence" value="ECO:0007669"/>
    <property type="project" value="TreeGrafter"/>
</dbReference>
<dbReference type="PANTHER" id="PTHR22761">
    <property type="entry name" value="CHARGED MULTIVESICULAR BODY PROTEIN"/>
    <property type="match status" value="1"/>
</dbReference>